<evidence type="ECO:0000313" key="2">
    <source>
        <dbReference type="Proteomes" id="UP000666240"/>
    </source>
</evidence>
<proteinExistence type="predicted"/>
<dbReference type="AlphaFoldDB" id="A0A8J7UK99"/>
<dbReference type="RefSeq" id="WP_209335471.1">
    <property type="nucleotide sequence ID" value="NZ_JAGIYY010000003.1"/>
</dbReference>
<dbReference type="EMBL" id="JAGIYY010000003">
    <property type="protein sequence ID" value="MBP0439469.1"/>
    <property type="molecule type" value="Genomic_DNA"/>
</dbReference>
<accession>A0A8J7UK99</accession>
<evidence type="ECO:0000313" key="1">
    <source>
        <dbReference type="EMBL" id="MBP0439469.1"/>
    </source>
</evidence>
<name>A0A8J7UK99_9HYPH</name>
<protein>
    <submittedName>
        <fullName evidence="1">Uncharacterized protein</fullName>
    </submittedName>
</protein>
<gene>
    <name evidence="1" type="ORF">J5Y06_12480</name>
</gene>
<reference evidence="1" key="1">
    <citation type="submission" date="2021-03" db="EMBL/GenBank/DDBJ databases">
        <title>Genome sequencing and assembly of Tianweitania sediminis.</title>
        <authorList>
            <person name="Chhetri G."/>
        </authorList>
    </citation>
    <scope>NUCLEOTIDE SEQUENCE</scope>
    <source>
        <strain evidence="1">Z8</strain>
    </source>
</reference>
<dbReference type="Proteomes" id="UP000666240">
    <property type="component" value="Unassembled WGS sequence"/>
</dbReference>
<keyword evidence="2" id="KW-1185">Reference proteome</keyword>
<organism evidence="1 2">
    <name type="scientific">Tianweitania sediminis</name>
    <dbReference type="NCBI Taxonomy" id="1502156"/>
    <lineage>
        <taxon>Bacteria</taxon>
        <taxon>Pseudomonadati</taxon>
        <taxon>Pseudomonadota</taxon>
        <taxon>Alphaproteobacteria</taxon>
        <taxon>Hyphomicrobiales</taxon>
        <taxon>Phyllobacteriaceae</taxon>
        <taxon>Tianweitania</taxon>
    </lineage>
</organism>
<sequence length="84" mass="9445">MDATLSTELRDLADIAKRRGAHQVAQRLQLMLELAVSLETELLAHRQLEAHRAGRRYLEQEAAKSLQVKEGGSNVVSLHSRRES</sequence>
<comment type="caution">
    <text evidence="1">The sequence shown here is derived from an EMBL/GenBank/DDBJ whole genome shotgun (WGS) entry which is preliminary data.</text>
</comment>